<sequence>MRHLFIFALIFLGISSIAPQSFAQQDIGGIIGDIFGGTSKRQQPRNQRGQNNVQLERIPVEVHFNFETESIPTDALLVVTAFAPPTTSSDRNSIPITQRVIGETRVALYGIASPLFMDVPAPARLTDQIDYARLEAKIITPTNTVFAHSTGDDEYRGTGRPVLSLGRVHTNTEAGQAPSVQTNPLPPVNPLPAAEFITGHVQISGPLSQFSGKTLVVRLVDNELAGGSANTYLSQTRIDLDKQAAPYNFTLSTPENASRSAAFDAWIEDWAGRKTHRLRQAIPYAADHRTDNVLRLEPIAEDQQCTRENPCTNMPTRPTPLPSRVDALARFNANKGLPRGAVLVTNVELNKASGLPEKLATSRIDLDTRKGDIPVKLNIPTNMTPQAGERLVIRARVEDKDGRVLFSNPGGTPVHQGQNVLELRASTIY</sequence>
<feature type="signal peptide" evidence="1">
    <location>
        <begin position="1"/>
        <end position="23"/>
    </location>
</feature>
<reference evidence="2" key="1">
    <citation type="journal article" date="2020" name="mSystems">
        <title>Genome- and Community-Level Interaction Insights into Carbon Utilization and Element Cycling Functions of Hydrothermarchaeota in Hydrothermal Sediment.</title>
        <authorList>
            <person name="Zhou Z."/>
            <person name="Liu Y."/>
            <person name="Xu W."/>
            <person name="Pan J."/>
            <person name="Luo Z.H."/>
            <person name="Li M."/>
        </authorList>
    </citation>
    <scope>NUCLEOTIDE SEQUENCE [LARGE SCALE GENOMIC DNA]</scope>
    <source>
        <strain evidence="2">HyVt-489</strain>
    </source>
</reference>
<feature type="chain" id="PRO_5028377310" evidence="1">
    <location>
        <begin position="24"/>
        <end position="429"/>
    </location>
</feature>
<name>A0A7C3G0T8_9PROT</name>
<protein>
    <submittedName>
        <fullName evidence="2">Uncharacterized protein</fullName>
    </submittedName>
</protein>
<accession>A0A7C3G0T8</accession>
<keyword evidence="1" id="KW-0732">Signal</keyword>
<dbReference type="EMBL" id="DRMN01000387">
    <property type="protein sequence ID" value="HFB55451.1"/>
    <property type="molecule type" value="Genomic_DNA"/>
</dbReference>
<dbReference type="Proteomes" id="UP000886042">
    <property type="component" value="Unassembled WGS sequence"/>
</dbReference>
<dbReference type="AlphaFoldDB" id="A0A7C3G0T8"/>
<proteinExistence type="predicted"/>
<organism evidence="2">
    <name type="scientific">Hellea balneolensis</name>
    <dbReference type="NCBI Taxonomy" id="287478"/>
    <lineage>
        <taxon>Bacteria</taxon>
        <taxon>Pseudomonadati</taxon>
        <taxon>Pseudomonadota</taxon>
        <taxon>Alphaproteobacteria</taxon>
        <taxon>Maricaulales</taxon>
        <taxon>Robiginitomaculaceae</taxon>
        <taxon>Hellea</taxon>
    </lineage>
</organism>
<evidence type="ECO:0000256" key="1">
    <source>
        <dbReference type="SAM" id="SignalP"/>
    </source>
</evidence>
<gene>
    <name evidence="2" type="ORF">ENJ46_05950</name>
</gene>
<evidence type="ECO:0000313" key="2">
    <source>
        <dbReference type="EMBL" id="HFB55451.1"/>
    </source>
</evidence>
<comment type="caution">
    <text evidence="2">The sequence shown here is derived from an EMBL/GenBank/DDBJ whole genome shotgun (WGS) entry which is preliminary data.</text>
</comment>